<dbReference type="Gene3D" id="3.40.50.300">
    <property type="entry name" value="P-loop containing nucleotide triphosphate hydrolases"/>
    <property type="match status" value="1"/>
</dbReference>
<dbReference type="EMBL" id="CABIJS010000532">
    <property type="protein sequence ID" value="VUZ52823.1"/>
    <property type="molecule type" value="Genomic_DNA"/>
</dbReference>
<dbReference type="GO" id="GO:0051959">
    <property type="term" value="F:dynein light intermediate chain binding"/>
    <property type="evidence" value="ECO:0007669"/>
    <property type="project" value="InterPro"/>
</dbReference>
<name>A0A564Z1I0_HYMDI</name>
<evidence type="ECO:0000259" key="1">
    <source>
        <dbReference type="Pfam" id="PF17852"/>
    </source>
</evidence>
<dbReference type="AlphaFoldDB" id="A0A564Z1I0"/>
<gene>
    <name evidence="2" type="ORF">WMSIL1_LOCUS11264</name>
</gene>
<dbReference type="Proteomes" id="UP000321570">
    <property type="component" value="Unassembled WGS sequence"/>
</dbReference>
<evidence type="ECO:0000313" key="3">
    <source>
        <dbReference type="Proteomes" id="UP000321570"/>
    </source>
</evidence>
<proteinExistence type="predicted"/>
<reference evidence="2 3" key="1">
    <citation type="submission" date="2019-07" db="EMBL/GenBank/DDBJ databases">
        <authorList>
            <person name="Jastrzebski P J."/>
            <person name="Paukszto L."/>
            <person name="Jastrzebski P J."/>
        </authorList>
    </citation>
    <scope>NUCLEOTIDE SEQUENCE [LARGE SCALE GENOMIC DNA]</scope>
    <source>
        <strain evidence="2 3">WMS-il1</strain>
    </source>
</reference>
<dbReference type="GO" id="GO:0045505">
    <property type="term" value="F:dynein intermediate chain binding"/>
    <property type="evidence" value="ECO:0007669"/>
    <property type="project" value="InterPro"/>
</dbReference>
<feature type="domain" description="Dynein heavy chain AAA 5 extension" evidence="1">
    <location>
        <begin position="61"/>
        <end position="94"/>
    </location>
</feature>
<organism evidence="2 3">
    <name type="scientific">Hymenolepis diminuta</name>
    <name type="common">Rat tapeworm</name>
    <dbReference type="NCBI Taxonomy" id="6216"/>
    <lineage>
        <taxon>Eukaryota</taxon>
        <taxon>Metazoa</taxon>
        <taxon>Spiralia</taxon>
        <taxon>Lophotrochozoa</taxon>
        <taxon>Platyhelminthes</taxon>
        <taxon>Cestoda</taxon>
        <taxon>Eucestoda</taxon>
        <taxon>Cyclophyllidea</taxon>
        <taxon>Hymenolepididae</taxon>
        <taxon>Hymenolepis</taxon>
    </lineage>
</organism>
<feature type="non-terminal residue" evidence="2">
    <location>
        <position position="94"/>
    </location>
</feature>
<evidence type="ECO:0000313" key="2">
    <source>
        <dbReference type="EMBL" id="VUZ52823.1"/>
    </source>
</evidence>
<dbReference type="InterPro" id="IPR027417">
    <property type="entry name" value="P-loop_NTPase"/>
</dbReference>
<dbReference type="Pfam" id="PF17852">
    <property type="entry name" value="Dynein_AAA_lid"/>
    <property type="match status" value="1"/>
</dbReference>
<sequence>MSKTMSLIFETMDLLQASPATVSRCGMIYVEPMAMGWRPLATSWLGTLPESVSGNKGRQELQDLFEWLFDPCLDFIDSKCRQLIPISAMCRVKS</sequence>
<dbReference type="InterPro" id="IPR026983">
    <property type="entry name" value="DHC"/>
</dbReference>
<protein>
    <recommendedName>
        <fullName evidence="1">Dynein heavy chain AAA 5 extension domain-containing protein</fullName>
    </recommendedName>
</protein>
<dbReference type="InterPro" id="IPR041466">
    <property type="entry name" value="Dynein_AAA5_ext"/>
</dbReference>
<accession>A0A564Z1I0</accession>
<dbReference type="GO" id="GO:0007018">
    <property type="term" value="P:microtubule-based movement"/>
    <property type="evidence" value="ECO:0007669"/>
    <property type="project" value="InterPro"/>
</dbReference>
<dbReference type="PANTHER" id="PTHR45703:SF1">
    <property type="entry name" value="DYNEINS HEAVY CHAIN"/>
    <property type="match status" value="1"/>
</dbReference>
<dbReference type="GO" id="GO:0030286">
    <property type="term" value="C:dynein complex"/>
    <property type="evidence" value="ECO:0007669"/>
    <property type="project" value="InterPro"/>
</dbReference>
<keyword evidence="3" id="KW-1185">Reference proteome</keyword>
<dbReference type="PANTHER" id="PTHR45703">
    <property type="entry name" value="DYNEIN HEAVY CHAIN"/>
    <property type="match status" value="1"/>
</dbReference>